<sequence length="103" mass="11718">MQHSLYMYVRVLKLEQEHIVQIKYTIPYSASHVCEKWEKEGILHPNGIGRGLGIGGQRSFGICNGDSPKLIVNFCIVIEALQIHKRKLWASWKAVKALLNAFV</sequence>
<reference evidence="1 2" key="1">
    <citation type="journal article" date="2022" name="G3 (Bethesda)">
        <title>Whole-genome sequence and methylome profiling of the almond [Prunus dulcis (Mill.) D.A. Webb] cultivar 'Nonpareil'.</title>
        <authorList>
            <person name="D'Amico-Willman K.M."/>
            <person name="Ouma W.Z."/>
            <person name="Meulia T."/>
            <person name="Sideli G.M."/>
            <person name="Gradziel T.M."/>
            <person name="Fresnedo-Ramirez J."/>
        </authorList>
    </citation>
    <scope>NUCLEOTIDE SEQUENCE [LARGE SCALE GENOMIC DNA]</scope>
    <source>
        <strain evidence="1">Clone GOH B32 T37-40</strain>
    </source>
</reference>
<protein>
    <submittedName>
        <fullName evidence="1">Uncharacterized protein</fullName>
    </submittedName>
</protein>
<proteinExistence type="predicted"/>
<dbReference type="AlphaFoldDB" id="A0AAD4UTD3"/>
<dbReference type="EMBL" id="JAJFAZ020000008">
    <property type="protein sequence ID" value="KAI5312333.1"/>
    <property type="molecule type" value="Genomic_DNA"/>
</dbReference>
<evidence type="ECO:0000313" key="1">
    <source>
        <dbReference type="EMBL" id="KAI5312333.1"/>
    </source>
</evidence>
<organism evidence="1 2">
    <name type="scientific">Prunus dulcis</name>
    <name type="common">Almond</name>
    <name type="synonym">Amygdalus dulcis</name>
    <dbReference type="NCBI Taxonomy" id="3755"/>
    <lineage>
        <taxon>Eukaryota</taxon>
        <taxon>Viridiplantae</taxon>
        <taxon>Streptophyta</taxon>
        <taxon>Embryophyta</taxon>
        <taxon>Tracheophyta</taxon>
        <taxon>Spermatophyta</taxon>
        <taxon>Magnoliopsida</taxon>
        <taxon>eudicotyledons</taxon>
        <taxon>Gunneridae</taxon>
        <taxon>Pentapetalae</taxon>
        <taxon>rosids</taxon>
        <taxon>fabids</taxon>
        <taxon>Rosales</taxon>
        <taxon>Rosaceae</taxon>
        <taxon>Amygdaloideae</taxon>
        <taxon>Amygdaleae</taxon>
        <taxon>Prunus</taxon>
    </lineage>
</organism>
<gene>
    <name evidence="1" type="ORF">L3X38_041506</name>
</gene>
<dbReference type="Proteomes" id="UP001054821">
    <property type="component" value="Chromosome 8"/>
</dbReference>
<accession>A0AAD4UTD3</accession>
<comment type="caution">
    <text evidence="1">The sequence shown here is derived from an EMBL/GenBank/DDBJ whole genome shotgun (WGS) entry which is preliminary data.</text>
</comment>
<evidence type="ECO:0000313" key="2">
    <source>
        <dbReference type="Proteomes" id="UP001054821"/>
    </source>
</evidence>
<keyword evidence="2" id="KW-1185">Reference proteome</keyword>
<name>A0AAD4UTD3_PRUDU</name>